<dbReference type="InterPro" id="IPR037523">
    <property type="entry name" value="VOC_core"/>
</dbReference>
<reference evidence="2 3" key="1">
    <citation type="submission" date="2020-10" db="EMBL/GenBank/DDBJ databases">
        <title>Ramlibacter sp. HM2 16S ribosomal RNA gene Genome sequencing and assembly.</title>
        <authorList>
            <person name="Kang M."/>
        </authorList>
    </citation>
    <scope>NUCLEOTIDE SEQUENCE [LARGE SCALE GENOMIC DNA]</scope>
    <source>
        <strain evidence="2 3">HM2</strain>
    </source>
</reference>
<dbReference type="Pfam" id="PF00903">
    <property type="entry name" value="Glyoxalase"/>
    <property type="match status" value="1"/>
</dbReference>
<comment type="caution">
    <text evidence="2">The sequence shown here is derived from an EMBL/GenBank/DDBJ whole genome shotgun (WGS) entry which is preliminary data.</text>
</comment>
<gene>
    <name evidence="2" type="ORF">IM787_10460</name>
</gene>
<dbReference type="RefSeq" id="WP_193676610.1">
    <property type="nucleotide sequence ID" value="NZ_JADDIV010000003.1"/>
</dbReference>
<dbReference type="InterPro" id="IPR029068">
    <property type="entry name" value="Glyas_Bleomycin-R_OHBP_Dase"/>
</dbReference>
<dbReference type="PROSITE" id="PS51819">
    <property type="entry name" value="VOC"/>
    <property type="match status" value="1"/>
</dbReference>
<dbReference type="Gene3D" id="3.10.180.10">
    <property type="entry name" value="2,3-Dihydroxybiphenyl 1,2-Dioxygenase, domain 1"/>
    <property type="match status" value="1"/>
</dbReference>
<proteinExistence type="predicted"/>
<feature type="domain" description="VOC" evidence="1">
    <location>
        <begin position="6"/>
        <end position="120"/>
    </location>
</feature>
<dbReference type="Proteomes" id="UP000806285">
    <property type="component" value="Unassembled WGS sequence"/>
</dbReference>
<sequence>MRFFQGINVVSLTVPDLAAARAFYETTLGLGQPVYDLPDAGWIEFSTGSDSGNLSITLGDKDKTVAQSTTIVLNTADCHATCAALKARGVRCDEPVVFPGFVTFCSFYDPFGNKLQMCSPAPAAS</sequence>
<dbReference type="EMBL" id="JADDIV010000003">
    <property type="protein sequence ID" value="MBE7367990.1"/>
    <property type="molecule type" value="Genomic_DNA"/>
</dbReference>
<accession>A0ABR9S3A7</accession>
<dbReference type="SUPFAM" id="SSF54593">
    <property type="entry name" value="Glyoxalase/Bleomycin resistance protein/Dihydroxybiphenyl dioxygenase"/>
    <property type="match status" value="1"/>
</dbReference>
<keyword evidence="3" id="KW-1185">Reference proteome</keyword>
<evidence type="ECO:0000313" key="3">
    <source>
        <dbReference type="Proteomes" id="UP000806285"/>
    </source>
</evidence>
<organism evidence="2 3">
    <name type="scientific">Ramlibacter pallidus</name>
    <dbReference type="NCBI Taxonomy" id="2780087"/>
    <lineage>
        <taxon>Bacteria</taxon>
        <taxon>Pseudomonadati</taxon>
        <taxon>Pseudomonadota</taxon>
        <taxon>Betaproteobacteria</taxon>
        <taxon>Burkholderiales</taxon>
        <taxon>Comamonadaceae</taxon>
        <taxon>Ramlibacter</taxon>
    </lineage>
</organism>
<protein>
    <submittedName>
        <fullName evidence="2">VOC family protein</fullName>
    </submittedName>
</protein>
<evidence type="ECO:0000313" key="2">
    <source>
        <dbReference type="EMBL" id="MBE7367990.1"/>
    </source>
</evidence>
<dbReference type="InterPro" id="IPR004360">
    <property type="entry name" value="Glyas_Fos-R_dOase_dom"/>
</dbReference>
<name>A0ABR9S3A7_9BURK</name>
<evidence type="ECO:0000259" key="1">
    <source>
        <dbReference type="PROSITE" id="PS51819"/>
    </source>
</evidence>